<dbReference type="Proteomes" id="UP000002524">
    <property type="component" value="Chromosome 1"/>
</dbReference>
<dbReference type="EMBL" id="AE000513">
    <property type="protein sequence ID" value="AAF11157.1"/>
    <property type="molecule type" value="Genomic_DNA"/>
</dbReference>
<dbReference type="PaxDb" id="243230-DR_1595"/>
<dbReference type="NCBIfam" id="TIGR00872">
    <property type="entry name" value="gnd_rel"/>
    <property type="match status" value="1"/>
</dbReference>
<dbReference type="NCBIfam" id="NF007161">
    <property type="entry name" value="PRK09599.1"/>
    <property type="match status" value="1"/>
</dbReference>
<accession>Q9RU02</accession>
<keyword evidence="2" id="KW-0560">Oxidoreductase</keyword>
<dbReference type="GO" id="GO:0006098">
    <property type="term" value="P:pentose-phosphate shunt"/>
    <property type="evidence" value="ECO:0007669"/>
    <property type="project" value="InterPro"/>
</dbReference>
<dbReference type="InterPro" id="IPR036291">
    <property type="entry name" value="NAD(P)-bd_dom_sf"/>
</dbReference>
<evidence type="ECO:0000256" key="1">
    <source>
        <dbReference type="ARBA" id="ARBA00008419"/>
    </source>
</evidence>
<dbReference type="PRINTS" id="PR00076">
    <property type="entry name" value="6PGDHDRGNASE"/>
</dbReference>
<evidence type="ECO:0000313" key="7">
    <source>
        <dbReference type="Proteomes" id="UP000002524"/>
    </source>
</evidence>
<comment type="similarity">
    <text evidence="1">Belongs to the 6-phosphogluconate dehydrogenase family.</text>
</comment>
<dbReference type="FunCoup" id="Q9RU02">
    <property type="interactions" value="79"/>
</dbReference>
<evidence type="ECO:0000256" key="3">
    <source>
        <dbReference type="ARBA" id="ARBA00023064"/>
    </source>
</evidence>
<dbReference type="Gene3D" id="1.10.1040.10">
    <property type="entry name" value="N-(1-d-carboxylethyl)-l-norvaline Dehydrogenase, domain 2"/>
    <property type="match status" value="1"/>
</dbReference>
<dbReference type="PIR" id="A75377">
    <property type="entry name" value="A75377"/>
</dbReference>
<name>Q9RU02_DEIRA</name>
<dbReference type="InParanoid" id="Q9RU02"/>
<dbReference type="Pfam" id="PF00393">
    <property type="entry name" value="6PGD"/>
    <property type="match status" value="1"/>
</dbReference>
<protein>
    <submittedName>
        <fullName evidence="6">6-phosphogluconate dehydrogenase</fullName>
    </submittedName>
</protein>
<dbReference type="PATRIC" id="fig|243230.17.peg.1799"/>
<dbReference type="SUPFAM" id="SSF51735">
    <property type="entry name" value="NAD(P)-binding Rossmann-fold domains"/>
    <property type="match status" value="1"/>
</dbReference>
<dbReference type="InterPro" id="IPR006115">
    <property type="entry name" value="6PGDH_NADP-bd"/>
</dbReference>
<dbReference type="SUPFAM" id="SSF48179">
    <property type="entry name" value="6-phosphogluconate dehydrogenase C-terminal domain-like"/>
    <property type="match status" value="1"/>
</dbReference>
<evidence type="ECO:0000256" key="2">
    <source>
        <dbReference type="ARBA" id="ARBA00023002"/>
    </source>
</evidence>
<evidence type="ECO:0000256" key="4">
    <source>
        <dbReference type="SAM" id="MobiDB-lite"/>
    </source>
</evidence>
<dbReference type="eggNOG" id="COG1023">
    <property type="taxonomic scope" value="Bacteria"/>
</dbReference>
<dbReference type="AlphaFoldDB" id="Q9RU02"/>
<dbReference type="InterPro" id="IPR006114">
    <property type="entry name" value="6PGDH_C"/>
</dbReference>
<dbReference type="InterPro" id="IPR006183">
    <property type="entry name" value="Pgluconate_DH"/>
</dbReference>
<feature type="compositionally biased region" description="Low complexity" evidence="4">
    <location>
        <begin position="328"/>
        <end position="339"/>
    </location>
</feature>
<gene>
    <name evidence="6" type="ordered locus">DR_1595</name>
</gene>
<dbReference type="GO" id="GO:0050661">
    <property type="term" value="F:NADP binding"/>
    <property type="evidence" value="ECO:0007669"/>
    <property type="project" value="InterPro"/>
</dbReference>
<evidence type="ECO:0000259" key="5">
    <source>
        <dbReference type="SMART" id="SM01350"/>
    </source>
</evidence>
<keyword evidence="3" id="KW-0311">Gluconate utilization</keyword>
<dbReference type="Pfam" id="PF03446">
    <property type="entry name" value="NAD_binding_2"/>
    <property type="match status" value="1"/>
</dbReference>
<dbReference type="InterPro" id="IPR008927">
    <property type="entry name" value="6-PGluconate_DH-like_C_sf"/>
</dbReference>
<dbReference type="GO" id="GO:0004616">
    <property type="term" value="F:phosphogluconate dehydrogenase (decarboxylating) activity"/>
    <property type="evidence" value="ECO:0007669"/>
    <property type="project" value="InterPro"/>
</dbReference>
<dbReference type="EnsemblBacteria" id="AAF11157">
    <property type="protein sequence ID" value="AAF11157"/>
    <property type="gene ID" value="DR_1595"/>
</dbReference>
<proteinExistence type="inferred from homology"/>
<keyword evidence="7" id="KW-1185">Reference proteome</keyword>
<sequence>MVMKIGMIGLGKMGGNMVIRLKNGGQDVVGFDRSQEAIDHLVSQGVAADALTSDMDRFIELLGEPGQRAVWVMVPAGQITQSVIDDLAGRLSAGDVIIDGGNSNFHDTQRRGEALAAKGLHFVDVGTSGGVWGITEGYGMMVGGPDEGVERIRPALEALAPAPDRGWGHMGPTGSGHYVKMVHNGIEYGMMQAYAEGFELMKAHQTFNLDMAQIAEVWRHGTVIRSWLLDLTAEALKNSADFDQLSDYVADSGEGRWTIIDSIELGVPTPVITLATQMRFRSQQDVSYQGQMLSAMRRAFGGHAVKTLEATKQESVVPAVKPGESPKAAAPENIPTAAAQPSISGRSEAQELGETGQQRTTGDQKAGE</sequence>
<dbReference type="PROSITE" id="PS00461">
    <property type="entry name" value="6PGD"/>
    <property type="match status" value="1"/>
</dbReference>
<dbReference type="InterPro" id="IPR006184">
    <property type="entry name" value="6PGdom_BS"/>
</dbReference>
<dbReference type="PROSITE" id="PS00895">
    <property type="entry name" value="3_HYDROXYISOBUT_DH"/>
    <property type="match status" value="1"/>
</dbReference>
<dbReference type="OrthoDB" id="9804542at2"/>
<reference evidence="6 7" key="1">
    <citation type="journal article" date="1999" name="Science">
        <title>Genome sequence of the radioresistant bacterium Deinococcus radiodurans R1.</title>
        <authorList>
            <person name="White O."/>
            <person name="Eisen J.A."/>
            <person name="Heidelberg J.F."/>
            <person name="Hickey E.K."/>
            <person name="Peterson J.D."/>
            <person name="Dodson R.J."/>
            <person name="Haft D.H."/>
            <person name="Gwinn M.L."/>
            <person name="Nelson W.C."/>
            <person name="Richardson D.L."/>
            <person name="Moffat K.S."/>
            <person name="Qin H."/>
            <person name="Jiang L."/>
            <person name="Pamphile W."/>
            <person name="Crosby M."/>
            <person name="Shen M."/>
            <person name="Vamathevan J.J."/>
            <person name="Lam P."/>
            <person name="McDonald L."/>
            <person name="Utterback T."/>
            <person name="Zalewski C."/>
            <person name="Makarova K.S."/>
            <person name="Aravind L."/>
            <person name="Daly M.J."/>
            <person name="Minton K.W."/>
            <person name="Fleischmann R.D."/>
            <person name="Ketchum K.A."/>
            <person name="Nelson K.E."/>
            <person name="Salzberg S."/>
            <person name="Smith H.O."/>
            <person name="Venter J.C."/>
            <person name="Fraser C.M."/>
        </authorList>
    </citation>
    <scope>NUCLEOTIDE SEQUENCE [LARGE SCALE GENOMIC DNA]</scope>
    <source>
        <strain evidence="7">ATCC 13939 / DSM 20539 / JCM 16871 / LMG 4051 / NBRC 15346 / NCIMB 9279 / R1 / VKM B-1422</strain>
    </source>
</reference>
<dbReference type="InterPro" id="IPR002204">
    <property type="entry name" value="3-OH-isobutyrate_DH-rel_CS"/>
</dbReference>
<evidence type="ECO:0000313" key="6">
    <source>
        <dbReference type="EMBL" id="AAF11157.1"/>
    </source>
</evidence>
<feature type="region of interest" description="Disordered" evidence="4">
    <location>
        <begin position="314"/>
        <end position="368"/>
    </location>
</feature>
<dbReference type="HOGENOM" id="CLU_024540_0_0_0"/>
<dbReference type="KEGG" id="dra:DR_1595"/>
<dbReference type="InterPro" id="IPR004849">
    <property type="entry name" value="6DGDH_YqeC"/>
</dbReference>
<dbReference type="GO" id="GO:0016054">
    <property type="term" value="P:organic acid catabolic process"/>
    <property type="evidence" value="ECO:0007669"/>
    <property type="project" value="UniProtKB-ARBA"/>
</dbReference>
<dbReference type="InterPro" id="IPR013328">
    <property type="entry name" value="6PGD_dom2"/>
</dbReference>
<dbReference type="SMART" id="SM01350">
    <property type="entry name" value="6PGD"/>
    <property type="match status" value="1"/>
</dbReference>
<feature type="domain" description="6-phosphogluconate dehydrogenase C-terminal" evidence="5">
    <location>
        <begin position="176"/>
        <end position="349"/>
    </location>
</feature>
<dbReference type="STRING" id="243230.DR_1595"/>
<dbReference type="Gene3D" id="3.40.50.720">
    <property type="entry name" value="NAD(P)-binding Rossmann-like Domain"/>
    <property type="match status" value="1"/>
</dbReference>
<dbReference type="PANTHER" id="PTHR11811">
    <property type="entry name" value="6-PHOSPHOGLUCONATE DEHYDROGENASE"/>
    <property type="match status" value="1"/>
</dbReference>
<dbReference type="GO" id="GO:0019521">
    <property type="term" value="P:D-gluconate metabolic process"/>
    <property type="evidence" value="ECO:0007669"/>
    <property type="project" value="UniProtKB-KW"/>
</dbReference>
<organism evidence="6 7">
    <name type="scientific">Deinococcus radiodurans (strain ATCC 13939 / DSM 20539 / JCM 16871 / CCUG 27074 / LMG 4051 / NBRC 15346 / NCIMB 9279 / VKM B-1422 / R1)</name>
    <dbReference type="NCBI Taxonomy" id="243230"/>
    <lineage>
        <taxon>Bacteria</taxon>
        <taxon>Thermotogati</taxon>
        <taxon>Deinococcota</taxon>
        <taxon>Deinococci</taxon>
        <taxon>Deinococcales</taxon>
        <taxon>Deinococcaceae</taxon>
        <taxon>Deinococcus</taxon>
    </lineage>
</organism>
<feature type="compositionally biased region" description="Polar residues" evidence="4">
    <location>
        <begin position="355"/>
        <end position="368"/>
    </location>
</feature>